<sequence>MTLSVRFVASEQEIDDGLWAACFPPPLEGRWWYHALEQAGLEDQFAFFYALVEDQGRAVGIAPAFLMDMDIALVLPEAVLPLFRLAGRVWPSALYQRTLFVGSPCSDEGTVGLLPGVDRRAALMVLQRAFEAECRRRRAAMLVWKDMPQAAAADMAWLAGRARLFAAVSFPGAEADLPGPGKADFYAAMKGSRRYSLNRKLKRSRQLADLRAEVVRHPDPALLEQIFALFWQTFERATTRFETLTPAFFQALAAQPESQFMLLRQAGDDRLVAFMLCFVQGDHIINKFIGLDYACPRDWSLYFRLWDEVVDWASGLGVRVIQSGQTSYRAKVDMGHRLVPLTNYCRHVNPLIHWVYAKVAASIGWASLDEDLATYLKSYAAEDLVKPLS</sequence>
<organism evidence="2">
    <name type="scientific">mine drainage metagenome</name>
    <dbReference type="NCBI Taxonomy" id="410659"/>
    <lineage>
        <taxon>unclassified sequences</taxon>
        <taxon>metagenomes</taxon>
        <taxon>ecological metagenomes</taxon>
    </lineage>
</organism>
<dbReference type="Gene3D" id="3.40.630.30">
    <property type="match status" value="1"/>
</dbReference>
<accession>A0A1J5RLH6</accession>
<dbReference type="InterPro" id="IPR016181">
    <property type="entry name" value="Acyl_CoA_acyltransferase"/>
</dbReference>
<name>A0A1J5RLH6_9ZZZZ</name>
<feature type="domain" description="BioF2-like acetyltransferase" evidence="1">
    <location>
        <begin position="192"/>
        <end position="329"/>
    </location>
</feature>
<evidence type="ECO:0000259" key="1">
    <source>
        <dbReference type="Pfam" id="PF13480"/>
    </source>
</evidence>
<dbReference type="EMBL" id="MLJW01000146">
    <property type="protein sequence ID" value="OIQ96577.1"/>
    <property type="molecule type" value="Genomic_DNA"/>
</dbReference>
<dbReference type="AlphaFoldDB" id="A0A1J5RLH6"/>
<proteinExistence type="predicted"/>
<dbReference type="Pfam" id="PF13480">
    <property type="entry name" value="Acetyltransf_6"/>
    <property type="match status" value="1"/>
</dbReference>
<dbReference type="SUPFAM" id="SSF55729">
    <property type="entry name" value="Acyl-CoA N-acyltransferases (Nat)"/>
    <property type="match status" value="1"/>
</dbReference>
<evidence type="ECO:0000313" key="2">
    <source>
        <dbReference type="EMBL" id="OIQ96577.1"/>
    </source>
</evidence>
<dbReference type="InterPro" id="IPR038740">
    <property type="entry name" value="BioF2-like_GNAT_dom"/>
</dbReference>
<protein>
    <recommendedName>
        <fullName evidence="1">BioF2-like acetyltransferase domain-containing protein</fullName>
    </recommendedName>
</protein>
<reference evidence="2" key="1">
    <citation type="submission" date="2016-10" db="EMBL/GenBank/DDBJ databases">
        <title>Sequence of Gallionella enrichment culture.</title>
        <authorList>
            <person name="Poehlein A."/>
            <person name="Muehling M."/>
            <person name="Daniel R."/>
        </authorList>
    </citation>
    <scope>NUCLEOTIDE SEQUENCE</scope>
</reference>
<comment type="caution">
    <text evidence="2">The sequence shown here is derived from an EMBL/GenBank/DDBJ whole genome shotgun (WGS) entry which is preliminary data.</text>
</comment>
<gene>
    <name evidence="2" type="ORF">GALL_214030</name>
</gene>